<dbReference type="EMBL" id="CP031093">
    <property type="protein sequence ID" value="QCF26640.1"/>
    <property type="molecule type" value="Genomic_DNA"/>
</dbReference>
<evidence type="ECO:0000313" key="14">
    <source>
        <dbReference type="EMBL" id="QCF26640.1"/>
    </source>
</evidence>
<name>A0A4V1D8W8_9ALTE</name>
<dbReference type="GO" id="GO:0050660">
    <property type="term" value="F:flavin adenine dinucleotide binding"/>
    <property type="evidence" value="ECO:0007669"/>
    <property type="project" value="InterPro"/>
</dbReference>
<dbReference type="PROSITE" id="PS01136">
    <property type="entry name" value="UPF0034"/>
    <property type="match status" value="1"/>
</dbReference>
<comment type="catalytic activity">
    <reaction evidence="9">
        <text>5,6-dihydrouridine(16) in tRNA + NADP(+) = uridine(16) in tRNA + NADPH + H(+)</text>
        <dbReference type="Rhea" id="RHEA:53376"/>
        <dbReference type="Rhea" id="RHEA-COMP:13543"/>
        <dbReference type="Rhea" id="RHEA-COMP:13544"/>
        <dbReference type="ChEBI" id="CHEBI:15378"/>
        <dbReference type="ChEBI" id="CHEBI:57783"/>
        <dbReference type="ChEBI" id="CHEBI:58349"/>
        <dbReference type="ChEBI" id="CHEBI:65315"/>
        <dbReference type="ChEBI" id="CHEBI:74443"/>
    </reaction>
</comment>
<dbReference type="InterPro" id="IPR032886">
    <property type="entry name" value="DusC"/>
</dbReference>
<keyword evidence="2 9" id="KW-0820">tRNA-binding</keyword>
<evidence type="ECO:0000256" key="7">
    <source>
        <dbReference type="ARBA" id="ARBA00022884"/>
    </source>
</evidence>
<proteinExistence type="inferred from homology"/>
<comment type="function">
    <text evidence="9">Catalyzes the synthesis of 5,6-dihydrouridine (D), a modified base found in the D-loop of most tRNAs, via the reduction of the C5-C6 double bond in target uridines. Specifically modifies U16 in tRNAs.</text>
</comment>
<dbReference type="SUPFAM" id="SSF51395">
    <property type="entry name" value="FMN-linked oxidoreductases"/>
    <property type="match status" value="1"/>
</dbReference>
<evidence type="ECO:0000256" key="2">
    <source>
        <dbReference type="ARBA" id="ARBA00022555"/>
    </source>
</evidence>
<feature type="site" description="Interacts with tRNA" evidence="9">
    <location>
        <position position="284"/>
    </location>
</feature>
<evidence type="ECO:0000256" key="9">
    <source>
        <dbReference type="HAMAP-Rule" id="MF_02043"/>
    </source>
</evidence>
<evidence type="ECO:0000256" key="4">
    <source>
        <dbReference type="ARBA" id="ARBA00022643"/>
    </source>
</evidence>
<feature type="binding site" evidence="9 12">
    <location>
        <position position="140"/>
    </location>
    <ligand>
        <name>FMN</name>
        <dbReference type="ChEBI" id="CHEBI:58210"/>
    </ligand>
</feature>
<protein>
    <recommendedName>
        <fullName evidence="9">tRNA-dihydrouridine(16) synthase</fullName>
        <ecNumber evidence="9">1.3.1.-</ecNumber>
    </recommendedName>
    <alternativeName>
        <fullName evidence="9">U16-specific dihydrouridine synthase</fullName>
        <shortName evidence="9">U16-specific Dus</shortName>
    </alternativeName>
    <alternativeName>
        <fullName evidence="9">tRNA-dihydrouridine synthase C</fullName>
    </alternativeName>
</protein>
<evidence type="ECO:0000256" key="8">
    <source>
        <dbReference type="ARBA" id="ARBA00023002"/>
    </source>
</evidence>
<feature type="site" description="Interacts with tRNA; defines subfamily-specific binding signature" evidence="9">
    <location>
        <position position="277"/>
    </location>
</feature>
<dbReference type="InterPro" id="IPR013785">
    <property type="entry name" value="Aldolase_TIM"/>
</dbReference>
<evidence type="ECO:0000256" key="10">
    <source>
        <dbReference type="PIRNR" id="PIRNR006621"/>
    </source>
</evidence>
<dbReference type="Proteomes" id="UP000298049">
    <property type="component" value="Chromosome"/>
</dbReference>
<dbReference type="Gene3D" id="1.20.225.30">
    <property type="entry name" value="Dihydrouridine synthase, C-terminal recognition domain"/>
    <property type="match status" value="1"/>
</dbReference>
<feature type="binding site" evidence="9 12">
    <location>
        <begin position="224"/>
        <end position="225"/>
    </location>
    <ligand>
        <name>FMN</name>
        <dbReference type="ChEBI" id="CHEBI:58210"/>
    </ligand>
</feature>
<comment type="similarity">
    <text evidence="10">Belongs to the dus family.</text>
</comment>
<dbReference type="Pfam" id="PF01207">
    <property type="entry name" value="Dus"/>
    <property type="match status" value="1"/>
</dbReference>
<reference evidence="14 15" key="1">
    <citation type="submission" date="2018-07" db="EMBL/GenBank/DDBJ databases">
        <title>Marsedoiliclastica nanhaica gen. nov. sp. nov., a novel marine hydrocarbonoclastic bacterium isolated from an in-situ enriched hydrocarbon-degrading consortium in deep-sea sediment.</title>
        <authorList>
            <person name="Dong C."/>
            <person name="Ma T."/>
            <person name="Liu R."/>
            <person name="Shao Z."/>
        </authorList>
    </citation>
    <scope>NUCLEOTIDE SEQUENCE [LARGE SCALE GENOMIC DNA]</scope>
    <source>
        <strain evidence="15">soil36-7</strain>
    </source>
</reference>
<feature type="binding site" evidence="9 12">
    <location>
        <position position="69"/>
    </location>
    <ligand>
        <name>FMN</name>
        <dbReference type="ChEBI" id="CHEBI:58210"/>
    </ligand>
</feature>
<feature type="active site" description="Proton donor" evidence="9 11">
    <location>
        <position position="99"/>
    </location>
</feature>
<evidence type="ECO:0000313" key="15">
    <source>
        <dbReference type="Proteomes" id="UP000298049"/>
    </source>
</evidence>
<dbReference type="InterPro" id="IPR042270">
    <property type="entry name" value="DusC_C"/>
</dbReference>
<sequence>MPRLILAPMEGLVDPPMRDLVTRLGGVDQCVTEFIRVSGTRLPARVFHRIAPELLTGCRTAAGVPLIVQLLGSDAQSMADNACQAVKLGATAIDLNFGCPAKTVNKHKGGAILLREPERLAEITTTIRRALPEHIPLTAKMRLGYESPDRAVECAQALAAAGAAEITVHARTKTDGYRPPAYWPWIARIREGVPVPVVANGEIWTVEDYHRCREESGCEDVMIGRGLIARPDLALQIKRDLAGQPLQPMTWAELLPLINDFGEDALTKMPEKYATGRVKQWLTYLRFGFREAAESFAEVKRMREVRPLLAALNATLTRSGITAGPAEVLRESA</sequence>
<dbReference type="RefSeq" id="WP_136549346.1">
    <property type="nucleotide sequence ID" value="NZ_CP031093.1"/>
</dbReference>
<dbReference type="GO" id="GO:0010181">
    <property type="term" value="F:FMN binding"/>
    <property type="evidence" value="ECO:0007669"/>
    <property type="project" value="UniProtKB-UniRule"/>
</dbReference>
<dbReference type="GO" id="GO:0000049">
    <property type="term" value="F:tRNA binding"/>
    <property type="evidence" value="ECO:0007669"/>
    <property type="project" value="UniProtKB-UniRule"/>
</dbReference>
<dbReference type="KEGG" id="hmi:soil367_12250"/>
<feature type="domain" description="DUS-like FMN-binding" evidence="13">
    <location>
        <begin position="5"/>
        <end position="249"/>
    </location>
</feature>
<keyword evidence="5 9" id="KW-0819">tRNA processing</keyword>
<comment type="similarity">
    <text evidence="9">Belongs to the Dus family. DusC subfamily.</text>
</comment>
<keyword evidence="15" id="KW-1185">Reference proteome</keyword>
<dbReference type="PIRSF" id="PIRSF006621">
    <property type="entry name" value="Dus"/>
    <property type="match status" value="1"/>
</dbReference>
<comment type="cofactor">
    <cofactor evidence="1 9 10 12">
        <name>FMN</name>
        <dbReference type="ChEBI" id="CHEBI:58210"/>
    </cofactor>
</comment>
<keyword evidence="6 9" id="KW-0521">NADP</keyword>
<feature type="site" description="Interacts with tRNA; defines subfamily-specific binding signature" evidence="9">
    <location>
        <position position="36"/>
    </location>
</feature>
<dbReference type="InterPro" id="IPR001269">
    <property type="entry name" value="DUS_fam"/>
</dbReference>
<keyword evidence="3 9" id="KW-0285">Flavoprotein</keyword>
<feature type="site" description="Interacts with tRNA; defines subfamily-specific binding signature" evidence="9">
    <location>
        <position position="279"/>
    </location>
</feature>
<evidence type="ECO:0000256" key="6">
    <source>
        <dbReference type="ARBA" id="ARBA00022857"/>
    </source>
</evidence>
<evidence type="ECO:0000259" key="13">
    <source>
        <dbReference type="Pfam" id="PF01207"/>
    </source>
</evidence>
<dbReference type="InterPro" id="IPR035587">
    <property type="entry name" value="DUS-like_FMN-bd"/>
</dbReference>
<dbReference type="GO" id="GO:0102262">
    <property type="term" value="F:tRNA-dihydrouridine16 synthase activity"/>
    <property type="evidence" value="ECO:0007669"/>
    <property type="project" value="RHEA"/>
</dbReference>
<feature type="binding site" evidence="12">
    <location>
        <position position="169"/>
    </location>
    <ligand>
        <name>FMN</name>
        <dbReference type="ChEBI" id="CHEBI:58210"/>
    </ligand>
</feature>
<comment type="catalytic activity">
    <reaction evidence="9">
        <text>5,6-dihydrouridine(16) in tRNA + NAD(+) = uridine(16) in tRNA + NADH + H(+)</text>
        <dbReference type="Rhea" id="RHEA:53380"/>
        <dbReference type="Rhea" id="RHEA-COMP:13543"/>
        <dbReference type="Rhea" id="RHEA-COMP:13544"/>
        <dbReference type="ChEBI" id="CHEBI:15378"/>
        <dbReference type="ChEBI" id="CHEBI:57540"/>
        <dbReference type="ChEBI" id="CHEBI:57945"/>
        <dbReference type="ChEBI" id="CHEBI:65315"/>
        <dbReference type="ChEBI" id="CHEBI:74443"/>
    </reaction>
</comment>
<gene>
    <name evidence="9" type="primary">dusC</name>
    <name evidence="14" type="ORF">soil367_12250</name>
</gene>
<dbReference type="AlphaFoldDB" id="A0A4V1D8W8"/>
<dbReference type="HAMAP" id="MF_02043">
    <property type="entry name" value="DusC_subfam"/>
    <property type="match status" value="1"/>
</dbReference>
<accession>A0A4V1D8W8</accession>
<keyword evidence="12" id="KW-0547">Nucleotide-binding</keyword>
<keyword evidence="8 9" id="KW-0560">Oxidoreductase</keyword>
<evidence type="ECO:0000256" key="3">
    <source>
        <dbReference type="ARBA" id="ARBA00022630"/>
    </source>
</evidence>
<dbReference type="CDD" id="cd02801">
    <property type="entry name" value="DUS_like_FMN"/>
    <property type="match status" value="1"/>
</dbReference>
<feature type="binding site" evidence="9">
    <location>
        <begin position="200"/>
        <end position="202"/>
    </location>
    <ligand>
        <name>FMN</name>
        <dbReference type="ChEBI" id="CHEBI:58210"/>
    </ligand>
</feature>
<dbReference type="InterPro" id="IPR018517">
    <property type="entry name" value="tRNA_hU_synthase_CS"/>
</dbReference>
<dbReference type="Gene3D" id="3.20.20.70">
    <property type="entry name" value="Aldolase class I"/>
    <property type="match status" value="1"/>
</dbReference>
<feature type="site" description="Interacts with tRNA" evidence="9">
    <location>
        <position position="96"/>
    </location>
</feature>
<evidence type="ECO:0000256" key="12">
    <source>
        <dbReference type="PIRSR" id="PIRSR006621-2"/>
    </source>
</evidence>
<evidence type="ECO:0000256" key="5">
    <source>
        <dbReference type="ARBA" id="ARBA00022694"/>
    </source>
</evidence>
<keyword evidence="7 9" id="KW-0694">RNA-binding</keyword>
<organism evidence="14 15">
    <name type="scientific">Hydrocarboniclastica marina</name>
    <dbReference type="NCBI Taxonomy" id="2259620"/>
    <lineage>
        <taxon>Bacteria</taxon>
        <taxon>Pseudomonadati</taxon>
        <taxon>Pseudomonadota</taxon>
        <taxon>Gammaproteobacteria</taxon>
        <taxon>Alteromonadales</taxon>
        <taxon>Alteromonadaceae</taxon>
        <taxon>Hydrocarboniclastica</taxon>
    </lineage>
</organism>
<evidence type="ECO:0000256" key="1">
    <source>
        <dbReference type="ARBA" id="ARBA00001917"/>
    </source>
</evidence>
<dbReference type="OrthoDB" id="9764501at2"/>
<feature type="site" description="Interacts with tRNA" evidence="9">
    <location>
        <position position="177"/>
    </location>
</feature>
<evidence type="ECO:0000256" key="11">
    <source>
        <dbReference type="PIRSR" id="PIRSR006621-1"/>
    </source>
</evidence>
<dbReference type="PANTHER" id="PTHR11082:SF26">
    <property type="entry name" value="TRNA-DIHYDROURIDINE(16) SYNTHASE"/>
    <property type="match status" value="1"/>
</dbReference>
<dbReference type="EC" id="1.3.1.-" evidence="9"/>
<keyword evidence="4 9" id="KW-0288">FMN</keyword>
<feature type="site" description="Interacts with tRNA; defines subfamily-specific binding signature" evidence="9">
    <location>
        <position position="300"/>
    </location>
</feature>
<dbReference type="PANTHER" id="PTHR11082">
    <property type="entry name" value="TRNA-DIHYDROURIDINE SYNTHASE"/>
    <property type="match status" value="1"/>
</dbReference>